<dbReference type="VEuPathDB" id="FungiDB:ATEG_02259"/>
<dbReference type="OrthoDB" id="10299099at2759"/>
<reference evidence="1 2" key="1">
    <citation type="submission" date="2020-01" db="EMBL/GenBank/DDBJ databases">
        <title>Aspergillus terreus IFO 6365 whole genome shotgun sequence.</title>
        <authorList>
            <person name="Kanamasa S."/>
            <person name="Takahashi H."/>
        </authorList>
    </citation>
    <scope>NUCLEOTIDE SEQUENCE [LARGE SCALE GENOMIC DNA]</scope>
    <source>
        <strain evidence="1 2">IFO 6365</strain>
    </source>
</reference>
<dbReference type="SUPFAM" id="SSF89372">
    <property type="entry name" value="Fucose-specific lectin"/>
    <property type="match status" value="1"/>
</dbReference>
<sequence>MEPINRAVLSQKAGLQIQTHEVVNFTSVVLDPGDTNSVLIFYRDLSTKQLRVSLNKEQKTVKVDGEHISVKGENYNFAISAVAYGSEIRVYYVDDENHIRELMGKCTDSNRKDVDNWKWSASAGFNGKKYQTLANARISAFCNKVDDTLNVVYVNTDGKFTRAYSRPSTVYVADGNWVKEEVKEA</sequence>
<dbReference type="AlphaFoldDB" id="A0A5M3YU81"/>
<keyword evidence="2" id="KW-1185">Reference proteome</keyword>
<evidence type="ECO:0000313" key="2">
    <source>
        <dbReference type="Proteomes" id="UP000452235"/>
    </source>
</evidence>
<dbReference type="Gene3D" id="2.120.10.70">
    <property type="entry name" value="Fucose-specific lectin"/>
    <property type="match status" value="1"/>
</dbReference>
<organism evidence="1 2">
    <name type="scientific">Aspergillus terreus</name>
    <dbReference type="NCBI Taxonomy" id="33178"/>
    <lineage>
        <taxon>Eukaryota</taxon>
        <taxon>Fungi</taxon>
        <taxon>Dikarya</taxon>
        <taxon>Ascomycota</taxon>
        <taxon>Pezizomycotina</taxon>
        <taxon>Eurotiomycetes</taxon>
        <taxon>Eurotiomycetidae</taxon>
        <taxon>Eurotiales</taxon>
        <taxon>Aspergillaceae</taxon>
        <taxon>Aspergillus</taxon>
        <taxon>Aspergillus subgen. Circumdati</taxon>
    </lineage>
</organism>
<evidence type="ECO:0000313" key="1">
    <source>
        <dbReference type="EMBL" id="GFF13244.1"/>
    </source>
</evidence>
<accession>A0A5M3YU81</accession>
<name>A0A5M3YU81_ASPTE</name>
<dbReference type="EMBL" id="BLJY01000002">
    <property type="protein sequence ID" value="GFF13244.1"/>
    <property type="molecule type" value="Genomic_DNA"/>
</dbReference>
<dbReference type="Proteomes" id="UP000452235">
    <property type="component" value="Unassembled WGS sequence"/>
</dbReference>
<comment type="caution">
    <text evidence="1">The sequence shown here is derived from an EMBL/GenBank/DDBJ whole genome shotgun (WGS) entry which is preliminary data.</text>
</comment>
<protein>
    <submittedName>
        <fullName evidence="1">Uncharacterized protein</fullName>
    </submittedName>
</protein>
<gene>
    <name evidence="1" type="ORF">ATEIFO6365_0002035400</name>
</gene>
<proteinExistence type="predicted"/>